<dbReference type="Gene3D" id="3.40.190.10">
    <property type="entry name" value="Periplasmic binding protein-like II"/>
    <property type="match status" value="1"/>
</dbReference>
<organism evidence="6 7">
    <name type="scientific">Cytobacillus spartinae</name>
    <dbReference type="NCBI Taxonomy" id="3299023"/>
    <lineage>
        <taxon>Bacteria</taxon>
        <taxon>Bacillati</taxon>
        <taxon>Bacillota</taxon>
        <taxon>Bacilli</taxon>
        <taxon>Bacillales</taxon>
        <taxon>Bacillaceae</taxon>
        <taxon>Cytobacillus</taxon>
    </lineage>
</organism>
<feature type="domain" description="Solute-binding protein family 5" evidence="5">
    <location>
        <begin position="89"/>
        <end position="457"/>
    </location>
</feature>
<evidence type="ECO:0000256" key="3">
    <source>
        <dbReference type="ARBA" id="ARBA00022729"/>
    </source>
</evidence>
<keyword evidence="7" id="KW-1185">Reference proteome</keyword>
<dbReference type="CDD" id="cd00995">
    <property type="entry name" value="PBP2_NikA_DppA_OppA_like"/>
    <property type="match status" value="1"/>
</dbReference>
<reference evidence="6 7" key="1">
    <citation type="submission" date="2024-08" db="EMBL/GenBank/DDBJ databases">
        <title>Two novel Cytobacillus novel species.</title>
        <authorList>
            <person name="Liu G."/>
        </authorList>
    </citation>
    <scope>NUCLEOTIDE SEQUENCE [LARGE SCALE GENOMIC DNA]</scope>
    <source>
        <strain evidence="6 7">FJAT-54145</strain>
    </source>
</reference>
<dbReference type="PANTHER" id="PTHR30290">
    <property type="entry name" value="PERIPLASMIC BINDING COMPONENT OF ABC TRANSPORTER"/>
    <property type="match status" value="1"/>
</dbReference>
<evidence type="ECO:0000256" key="4">
    <source>
        <dbReference type="SAM" id="SignalP"/>
    </source>
</evidence>
<dbReference type="InterPro" id="IPR030678">
    <property type="entry name" value="Peptide/Ni-bd"/>
</dbReference>
<keyword evidence="2" id="KW-0813">Transport</keyword>
<dbReference type="Gene3D" id="3.10.105.10">
    <property type="entry name" value="Dipeptide-binding Protein, Domain 3"/>
    <property type="match status" value="1"/>
</dbReference>
<evidence type="ECO:0000313" key="6">
    <source>
        <dbReference type="EMBL" id="MFE8701576.1"/>
    </source>
</evidence>
<dbReference type="InterPro" id="IPR000914">
    <property type="entry name" value="SBP_5_dom"/>
</dbReference>
<dbReference type="PROSITE" id="PS51257">
    <property type="entry name" value="PROKAR_LIPOPROTEIN"/>
    <property type="match status" value="1"/>
</dbReference>
<feature type="signal peptide" evidence="4">
    <location>
        <begin position="1"/>
        <end position="19"/>
    </location>
</feature>
<evidence type="ECO:0000256" key="2">
    <source>
        <dbReference type="ARBA" id="ARBA00022448"/>
    </source>
</evidence>
<evidence type="ECO:0000256" key="1">
    <source>
        <dbReference type="ARBA" id="ARBA00005695"/>
    </source>
</evidence>
<comment type="similarity">
    <text evidence="1">Belongs to the bacterial solute-binding protein 5 family.</text>
</comment>
<dbReference type="SUPFAM" id="SSF53850">
    <property type="entry name" value="Periplasmic binding protein-like II"/>
    <property type="match status" value="1"/>
</dbReference>
<dbReference type="PIRSF" id="PIRSF002741">
    <property type="entry name" value="MppA"/>
    <property type="match status" value="1"/>
</dbReference>
<sequence length="541" mass="60146">MRKKSLVLLVLMLVLSIFAAGCSNETTSNEKPKDDSGKDSSASAGGTVTFALPGDIISLDPAFSYDFTTNPVVTQITEGLLYFDAEGQLQPLLAESWENPDETTYIYKIRDDITFSDGSQMTVDDVIFSMERIKNPETASYVGWMYANVDTIEKTDEWTITVKLKQPDTLWRYVPATTAGHVVSKKYYEENSENFGKPDGGVLGTGPFKYVEWKTGSEIVLEKNENYWDKTGGPYLDSVVYKVLPEGTTRVTGLKTGQVTATIGLPLDLIPVVQGMDTVKIDMVDSFLTDFIAMNVEKEPFNDVNVRKALNLALDKQKILDEIVKDAGSPANAVPVGPVQWVFSSDKWEAAYDQLPDYSYDLEKAKEYLAKSSVPDGFDATILTDSDTLRLNTALALQAAAQELGINLEIEKVTAEELNTRAFSGARDYDIIITVWGSDFPDPVGNLQPVFHSNNRGDGGSNFANYSNSDVDKYLDEQAVITDDAKRTELMIQVQKIISEDSPWIVIDHPKQIMAANKDLEGYNITSFWYWDAFTKNMKLK</sequence>
<comment type="caution">
    <text evidence="6">The sequence shown here is derived from an EMBL/GenBank/DDBJ whole genome shotgun (WGS) entry which is preliminary data.</text>
</comment>
<dbReference type="PANTHER" id="PTHR30290:SF9">
    <property type="entry name" value="OLIGOPEPTIDE-BINDING PROTEIN APPA"/>
    <property type="match status" value="1"/>
</dbReference>
<dbReference type="Proteomes" id="UP001601059">
    <property type="component" value="Unassembled WGS sequence"/>
</dbReference>
<gene>
    <name evidence="6" type="ORF">ACFYKX_13310</name>
</gene>
<dbReference type="EMBL" id="JBIACK010000006">
    <property type="protein sequence ID" value="MFE8701576.1"/>
    <property type="molecule type" value="Genomic_DNA"/>
</dbReference>
<evidence type="ECO:0000313" key="7">
    <source>
        <dbReference type="Proteomes" id="UP001601059"/>
    </source>
</evidence>
<evidence type="ECO:0000259" key="5">
    <source>
        <dbReference type="Pfam" id="PF00496"/>
    </source>
</evidence>
<accession>A0ABW6KBM5</accession>
<dbReference type="RefSeq" id="WP_389361546.1">
    <property type="nucleotide sequence ID" value="NZ_JBIACK010000006.1"/>
</dbReference>
<feature type="chain" id="PRO_5046205357" evidence="4">
    <location>
        <begin position="20"/>
        <end position="541"/>
    </location>
</feature>
<proteinExistence type="inferred from homology"/>
<dbReference type="Pfam" id="PF00496">
    <property type="entry name" value="SBP_bac_5"/>
    <property type="match status" value="1"/>
</dbReference>
<dbReference type="InterPro" id="IPR039424">
    <property type="entry name" value="SBP_5"/>
</dbReference>
<keyword evidence="3 4" id="KW-0732">Signal</keyword>
<name>A0ABW6KBM5_9BACI</name>
<protein>
    <submittedName>
        <fullName evidence="6">ABC transporter substrate-binding protein</fullName>
    </submittedName>
</protein>
<dbReference type="Gene3D" id="3.90.76.10">
    <property type="entry name" value="Dipeptide-binding Protein, Domain 1"/>
    <property type="match status" value="1"/>
</dbReference>